<evidence type="ECO:0000256" key="1">
    <source>
        <dbReference type="SAM" id="MobiDB-lite"/>
    </source>
</evidence>
<dbReference type="RefSeq" id="XP_046067809.1">
    <property type="nucleotide sequence ID" value="XM_046220924.1"/>
</dbReference>
<keyword evidence="3" id="KW-0732">Signal</keyword>
<name>A0AAD4PWB1_9EURO</name>
<feature type="signal peptide" evidence="3">
    <location>
        <begin position="1"/>
        <end position="21"/>
    </location>
</feature>
<dbReference type="GeneID" id="70251211"/>
<sequence>MRSTSFAYLILFSSIYWMCNGLFQSINVHRRVVSSYSPTGPWRGSQYLPSHQNGHGGELVIISPSTKSSYDSSTEHRPNTASIQPWTVGSSTTHVLPSSTVRATSHPVPIISSTFHPSITSEPDNIPEILSGIVTISTNNIVSSTVKTTSPPSITSEPNNIPEILSDIVTISTNNIVSSTVQTTSPPSITSAPDNIPEILSNIVIVSTNNIESSTVQTTSPPSITSAPENLPQVLTVTLPNSAGSIVQTDNPTIFRELPFPTPFDVSTLFESTSNIDVFPSALPTLQNAPQTLISSTFNGYMKSNFIPDSSTNVGPAPATASVFNSIVTNDVLFPALEVVSDGLASVVDSHSLPISGHTQGAETSQPTQSGPSLSYTNVNYMPTYQTTTTSAATKGDSPFQATSDFDVDGKTASQSSTISKIMPLPITLSGTPRNSGLESHASVVSTLGDATTSVSTSATNVPSGTLLPQTSTNNDEHTSGTKLSGPTTTANSGSGPSSADDSSGSHRVLSSSVEIAAGAVGGAICIALSIFIWTKRLNRKKRSVPIKYSSPLKAENNIDISHFSFDS</sequence>
<keyword evidence="2" id="KW-1133">Transmembrane helix</keyword>
<proteinExistence type="predicted"/>
<dbReference type="AlphaFoldDB" id="A0AAD4PWB1"/>
<feature type="compositionally biased region" description="Polar residues" evidence="1">
    <location>
        <begin position="357"/>
        <end position="379"/>
    </location>
</feature>
<dbReference type="EMBL" id="JAJTJA010000011">
    <property type="protein sequence ID" value="KAH8691812.1"/>
    <property type="molecule type" value="Genomic_DNA"/>
</dbReference>
<evidence type="ECO:0000256" key="3">
    <source>
        <dbReference type="SAM" id="SignalP"/>
    </source>
</evidence>
<organism evidence="4 5">
    <name type="scientific">Talaromyces proteolyticus</name>
    <dbReference type="NCBI Taxonomy" id="1131652"/>
    <lineage>
        <taxon>Eukaryota</taxon>
        <taxon>Fungi</taxon>
        <taxon>Dikarya</taxon>
        <taxon>Ascomycota</taxon>
        <taxon>Pezizomycotina</taxon>
        <taxon>Eurotiomycetes</taxon>
        <taxon>Eurotiomycetidae</taxon>
        <taxon>Eurotiales</taxon>
        <taxon>Trichocomaceae</taxon>
        <taxon>Talaromyces</taxon>
        <taxon>Talaromyces sect. Bacilispori</taxon>
    </lineage>
</organism>
<feature type="transmembrane region" description="Helical" evidence="2">
    <location>
        <begin position="516"/>
        <end position="534"/>
    </location>
</feature>
<comment type="caution">
    <text evidence="4">The sequence shown here is derived from an EMBL/GenBank/DDBJ whole genome shotgun (WGS) entry which is preliminary data.</text>
</comment>
<evidence type="ECO:0000256" key="2">
    <source>
        <dbReference type="SAM" id="Phobius"/>
    </source>
</evidence>
<evidence type="ECO:0000313" key="5">
    <source>
        <dbReference type="Proteomes" id="UP001201262"/>
    </source>
</evidence>
<reference evidence="4" key="1">
    <citation type="submission" date="2021-12" db="EMBL/GenBank/DDBJ databases">
        <title>Convergent genome expansion in fungi linked to evolution of root-endophyte symbiosis.</title>
        <authorList>
            <consortium name="DOE Joint Genome Institute"/>
            <person name="Ke Y.-H."/>
            <person name="Bonito G."/>
            <person name="Liao H.-L."/>
            <person name="Looney B."/>
            <person name="Rojas-Flechas A."/>
            <person name="Nash J."/>
            <person name="Hameed K."/>
            <person name="Schadt C."/>
            <person name="Martin F."/>
            <person name="Crous P.W."/>
            <person name="Miettinen O."/>
            <person name="Magnuson J.K."/>
            <person name="Labbe J."/>
            <person name="Jacobson D."/>
            <person name="Doktycz M.J."/>
            <person name="Veneault-Fourrey C."/>
            <person name="Kuo A."/>
            <person name="Mondo S."/>
            <person name="Calhoun S."/>
            <person name="Riley R."/>
            <person name="Ohm R."/>
            <person name="LaButti K."/>
            <person name="Andreopoulos B."/>
            <person name="Pangilinan J."/>
            <person name="Nolan M."/>
            <person name="Tritt A."/>
            <person name="Clum A."/>
            <person name="Lipzen A."/>
            <person name="Daum C."/>
            <person name="Barry K."/>
            <person name="Grigoriev I.V."/>
            <person name="Vilgalys R."/>
        </authorList>
    </citation>
    <scope>NUCLEOTIDE SEQUENCE</scope>
    <source>
        <strain evidence="4">PMI_201</strain>
    </source>
</reference>
<feature type="chain" id="PRO_5042250130" description="Mid2 domain-containing protein" evidence="3">
    <location>
        <begin position="22"/>
        <end position="568"/>
    </location>
</feature>
<feature type="region of interest" description="Disordered" evidence="1">
    <location>
        <begin position="66"/>
        <end position="86"/>
    </location>
</feature>
<evidence type="ECO:0000313" key="4">
    <source>
        <dbReference type="EMBL" id="KAH8691812.1"/>
    </source>
</evidence>
<keyword evidence="2" id="KW-0812">Transmembrane</keyword>
<keyword evidence="2" id="KW-0472">Membrane</keyword>
<dbReference type="Proteomes" id="UP001201262">
    <property type="component" value="Unassembled WGS sequence"/>
</dbReference>
<keyword evidence="5" id="KW-1185">Reference proteome</keyword>
<feature type="compositionally biased region" description="Polar residues" evidence="1">
    <location>
        <begin position="481"/>
        <end position="492"/>
    </location>
</feature>
<gene>
    <name evidence="4" type="ORF">BGW36DRAFT_431062</name>
</gene>
<feature type="compositionally biased region" description="Low complexity" evidence="1">
    <location>
        <begin position="493"/>
        <end position="506"/>
    </location>
</feature>
<feature type="compositionally biased region" description="Low complexity" evidence="1">
    <location>
        <begin position="453"/>
        <end position="464"/>
    </location>
</feature>
<feature type="region of interest" description="Disordered" evidence="1">
    <location>
        <begin position="356"/>
        <end position="379"/>
    </location>
</feature>
<feature type="region of interest" description="Disordered" evidence="1">
    <location>
        <begin position="453"/>
        <end position="506"/>
    </location>
</feature>
<protein>
    <recommendedName>
        <fullName evidence="6">Mid2 domain-containing protein</fullName>
    </recommendedName>
</protein>
<accession>A0AAD4PWB1</accession>
<evidence type="ECO:0008006" key="6">
    <source>
        <dbReference type="Google" id="ProtNLM"/>
    </source>
</evidence>